<proteinExistence type="evidence at transcript level"/>
<protein>
    <submittedName>
        <fullName evidence="2">Putative lipocalin-3 1</fullName>
    </submittedName>
</protein>
<name>A0A023FTW4_AMBCJ</name>
<keyword evidence="1" id="KW-0732">Signal</keyword>
<organism evidence="2">
    <name type="scientific">Amblyomma cajennense</name>
    <name type="common">Cayenne tick</name>
    <name type="synonym">Acarus cajennensis</name>
    <dbReference type="NCBI Taxonomy" id="34607"/>
    <lineage>
        <taxon>Eukaryota</taxon>
        <taxon>Metazoa</taxon>
        <taxon>Ecdysozoa</taxon>
        <taxon>Arthropoda</taxon>
        <taxon>Chelicerata</taxon>
        <taxon>Arachnida</taxon>
        <taxon>Acari</taxon>
        <taxon>Parasitiformes</taxon>
        <taxon>Ixodida</taxon>
        <taxon>Ixodoidea</taxon>
        <taxon>Ixodidae</taxon>
        <taxon>Amblyomminae</taxon>
        <taxon>Amblyomma</taxon>
    </lineage>
</organism>
<evidence type="ECO:0000256" key="1">
    <source>
        <dbReference type="SAM" id="SignalP"/>
    </source>
</evidence>
<evidence type="ECO:0000313" key="2">
    <source>
        <dbReference type="EMBL" id="JAC24158.1"/>
    </source>
</evidence>
<accession>A0A023FTW4</accession>
<sequence length="198" mass="22253">MADARISSVLLFAFLLTAVSADNGVVQNSTVDVVKFVEENRKVWVYRTTEPGNVTCRLDTYTNVTATEALIFRSFLNGTRIEKNLKAKFAVLKDELPHEEGPPFNAMEINDLEIQREYTLIEEVFEFQSDAGKCAVVMVLDNTSGFTATWLDLRVSDTSVGTGPTKECTDEFEKILSYYVTKPESRTSYSNECKRNSS</sequence>
<dbReference type="AlphaFoldDB" id="A0A023FTW4"/>
<dbReference type="EMBL" id="GBBK01000324">
    <property type="protein sequence ID" value="JAC24158.1"/>
    <property type="molecule type" value="mRNA"/>
</dbReference>
<feature type="chain" id="PRO_5001517547" evidence="1">
    <location>
        <begin position="22"/>
        <end position="198"/>
    </location>
</feature>
<reference evidence="2" key="1">
    <citation type="submission" date="2014-03" db="EMBL/GenBank/DDBJ databases">
        <title>The sialotranscriptome of Amblyomma triste, Amblyomma parvum and Amblyomma cajennense ticks, uncovered by 454-based RNA-seq.</title>
        <authorList>
            <person name="Garcia G.R."/>
            <person name="Gardinassi L.G."/>
            <person name="Ribeiro J.M."/>
            <person name="Anatriello E."/>
            <person name="Ferreira B.R."/>
            <person name="Moreira H.N."/>
            <person name="Mafra C."/>
            <person name="Olegario M.M."/>
            <person name="Szabo P.J."/>
            <person name="Miranda-Santos I.K."/>
            <person name="Maruyama S.R."/>
        </authorList>
    </citation>
    <scope>NUCLEOTIDE SEQUENCE</scope>
    <source>
        <strain evidence="2">Uberlandia</strain>
        <tissue evidence="2">Salivary glands</tissue>
    </source>
</reference>
<feature type="signal peptide" evidence="1">
    <location>
        <begin position="1"/>
        <end position="21"/>
    </location>
</feature>